<dbReference type="GO" id="GO:0006031">
    <property type="term" value="P:chitin biosynthetic process"/>
    <property type="evidence" value="ECO:0007669"/>
    <property type="project" value="TreeGrafter"/>
</dbReference>
<dbReference type="InterPro" id="IPR004835">
    <property type="entry name" value="Chitin_synth"/>
</dbReference>
<reference evidence="10" key="1">
    <citation type="submission" date="2021-09" db="EMBL/GenBank/DDBJ databases">
        <authorList>
            <consortium name="AG Swart"/>
            <person name="Singh M."/>
            <person name="Singh A."/>
            <person name="Seah K."/>
            <person name="Emmerich C."/>
        </authorList>
    </citation>
    <scope>NUCLEOTIDE SEQUENCE</scope>
    <source>
        <strain evidence="10">ATCC30299</strain>
    </source>
</reference>
<evidence type="ECO:0000313" key="10">
    <source>
        <dbReference type="EMBL" id="CAG9324058.1"/>
    </source>
</evidence>
<dbReference type="PANTHER" id="PTHR22914:SF9">
    <property type="entry name" value="CHITIN SYNTHASE 1"/>
    <property type="match status" value="1"/>
</dbReference>
<keyword evidence="11" id="KW-1185">Reference proteome</keyword>
<evidence type="ECO:0000256" key="6">
    <source>
        <dbReference type="ARBA" id="ARBA00022692"/>
    </source>
</evidence>
<protein>
    <recommendedName>
        <fullName evidence="2">chitin synthase</fullName>
        <ecNumber evidence="2">2.4.1.16</ecNumber>
    </recommendedName>
</protein>
<dbReference type="Proteomes" id="UP001162131">
    <property type="component" value="Unassembled WGS sequence"/>
</dbReference>
<dbReference type="GO" id="GO:0004100">
    <property type="term" value="F:chitin synthase activity"/>
    <property type="evidence" value="ECO:0007669"/>
    <property type="project" value="UniProtKB-EC"/>
</dbReference>
<keyword evidence="4" id="KW-0328">Glycosyltransferase</keyword>
<organism evidence="10 11">
    <name type="scientific">Blepharisma stoltei</name>
    <dbReference type="NCBI Taxonomy" id="1481888"/>
    <lineage>
        <taxon>Eukaryota</taxon>
        <taxon>Sar</taxon>
        <taxon>Alveolata</taxon>
        <taxon>Ciliophora</taxon>
        <taxon>Postciliodesmatophora</taxon>
        <taxon>Heterotrichea</taxon>
        <taxon>Heterotrichida</taxon>
        <taxon>Blepharismidae</taxon>
        <taxon>Blepharisma</taxon>
    </lineage>
</organism>
<gene>
    <name evidence="10" type="ORF">BSTOLATCC_MIC35079</name>
</gene>
<evidence type="ECO:0000256" key="4">
    <source>
        <dbReference type="ARBA" id="ARBA00022676"/>
    </source>
</evidence>
<dbReference type="EMBL" id="CAJZBQ010000035">
    <property type="protein sequence ID" value="CAG9324058.1"/>
    <property type="molecule type" value="Genomic_DNA"/>
</dbReference>
<dbReference type="PANTHER" id="PTHR22914">
    <property type="entry name" value="CHITIN SYNTHASE"/>
    <property type="match status" value="1"/>
</dbReference>
<dbReference type="GO" id="GO:0071555">
    <property type="term" value="P:cell wall organization"/>
    <property type="evidence" value="ECO:0007669"/>
    <property type="project" value="UniProtKB-KW"/>
</dbReference>
<proteinExistence type="predicted"/>
<evidence type="ECO:0000313" key="11">
    <source>
        <dbReference type="Proteomes" id="UP001162131"/>
    </source>
</evidence>
<feature type="transmembrane region" description="Helical" evidence="9">
    <location>
        <begin position="46"/>
        <end position="69"/>
    </location>
</feature>
<keyword evidence="6 9" id="KW-0812">Transmembrane</keyword>
<dbReference type="EC" id="2.4.1.16" evidence="2"/>
<dbReference type="GO" id="GO:0005886">
    <property type="term" value="C:plasma membrane"/>
    <property type="evidence" value="ECO:0007669"/>
    <property type="project" value="UniProtKB-SubCell"/>
</dbReference>
<evidence type="ECO:0000256" key="1">
    <source>
        <dbReference type="ARBA" id="ARBA00004651"/>
    </source>
</evidence>
<evidence type="ECO:0000256" key="2">
    <source>
        <dbReference type="ARBA" id="ARBA00012543"/>
    </source>
</evidence>
<evidence type="ECO:0000256" key="5">
    <source>
        <dbReference type="ARBA" id="ARBA00022679"/>
    </source>
</evidence>
<sequence length="122" mass="14174">MIGAVIFMIAFLVNVNFSKPIIVILAFCTAGMFTLNVLLNNAILPILRGIVLFLFLTPTYVNIFNIYAICNIHDCTWGNRPQELNNDERERLSDYQAFRTRWLVIWVLTNTFFAYCINFLNK</sequence>
<evidence type="ECO:0000256" key="3">
    <source>
        <dbReference type="ARBA" id="ARBA00022475"/>
    </source>
</evidence>
<evidence type="ECO:0000256" key="8">
    <source>
        <dbReference type="ARBA" id="ARBA00023316"/>
    </source>
</evidence>
<comment type="caution">
    <text evidence="10">The sequence shown here is derived from an EMBL/GenBank/DDBJ whole genome shotgun (WGS) entry which is preliminary data.</text>
</comment>
<accession>A0AAU9JEP5</accession>
<keyword evidence="7 9" id="KW-0472">Membrane</keyword>
<comment type="subcellular location">
    <subcellularLocation>
        <location evidence="1">Cell membrane</location>
        <topology evidence="1">Multi-pass membrane protein</topology>
    </subcellularLocation>
</comment>
<keyword evidence="3" id="KW-1003">Cell membrane</keyword>
<dbReference type="AlphaFoldDB" id="A0AAU9JEP5"/>
<evidence type="ECO:0000256" key="7">
    <source>
        <dbReference type="ARBA" id="ARBA00023136"/>
    </source>
</evidence>
<feature type="transmembrane region" description="Helical" evidence="9">
    <location>
        <begin position="102"/>
        <end position="120"/>
    </location>
</feature>
<keyword evidence="9" id="KW-1133">Transmembrane helix</keyword>
<keyword evidence="8" id="KW-0961">Cell wall biogenesis/degradation</keyword>
<keyword evidence="5" id="KW-0808">Transferase</keyword>
<feature type="transmembrane region" description="Helical" evidence="9">
    <location>
        <begin position="20"/>
        <end position="39"/>
    </location>
</feature>
<evidence type="ECO:0000256" key="9">
    <source>
        <dbReference type="SAM" id="Phobius"/>
    </source>
</evidence>
<name>A0AAU9JEP5_9CILI</name>